<accession>A0A225WEE3</accession>
<comment type="caution">
    <text evidence="1">The sequence shown here is derived from an EMBL/GenBank/DDBJ whole genome shotgun (WGS) entry which is preliminary data.</text>
</comment>
<gene>
    <name evidence="1" type="ORF">PHMEG_00010152</name>
</gene>
<dbReference type="AlphaFoldDB" id="A0A225WEE3"/>
<sequence length="140" mass="15273">MHVKPSSPGLTRMSTDDVNGAFRNIPVAADRSGRFPGAITELDILVIDLSCSFGWTDSPRQYWVAEALLSIYIRAPALSGQVNQATVRMLSAGKHDIGSSRLEEVSLLLRTAMVTILCPYACNNDKFTPWFTDGKALGLQ</sequence>
<dbReference type="Proteomes" id="UP000198211">
    <property type="component" value="Unassembled WGS sequence"/>
</dbReference>
<reference evidence="2" key="1">
    <citation type="submission" date="2017-03" db="EMBL/GenBank/DDBJ databases">
        <title>Phytopthora megakarya and P. palmivora, two closely related causual agents of cacao black pod achieved similar genome size and gene model numbers by different mechanisms.</title>
        <authorList>
            <person name="Ali S."/>
            <person name="Shao J."/>
            <person name="Larry D.J."/>
            <person name="Kronmiller B."/>
            <person name="Shen D."/>
            <person name="Strem M.D."/>
            <person name="Melnick R.L."/>
            <person name="Guiltinan M.J."/>
            <person name="Tyler B.M."/>
            <person name="Meinhardt L.W."/>
            <person name="Bailey B.A."/>
        </authorList>
    </citation>
    <scope>NUCLEOTIDE SEQUENCE [LARGE SCALE GENOMIC DNA]</scope>
    <source>
        <strain evidence="2">zdho120</strain>
    </source>
</reference>
<dbReference type="EMBL" id="NBNE01000995">
    <property type="protein sequence ID" value="OWZ16101.1"/>
    <property type="molecule type" value="Genomic_DNA"/>
</dbReference>
<keyword evidence="2" id="KW-1185">Reference proteome</keyword>
<proteinExistence type="predicted"/>
<evidence type="ECO:0000313" key="1">
    <source>
        <dbReference type="EMBL" id="OWZ16101.1"/>
    </source>
</evidence>
<protein>
    <submittedName>
        <fullName evidence="1">Uncharacterized protein</fullName>
    </submittedName>
</protein>
<name>A0A225WEE3_9STRA</name>
<evidence type="ECO:0000313" key="2">
    <source>
        <dbReference type="Proteomes" id="UP000198211"/>
    </source>
</evidence>
<organism evidence="1 2">
    <name type="scientific">Phytophthora megakarya</name>
    <dbReference type="NCBI Taxonomy" id="4795"/>
    <lineage>
        <taxon>Eukaryota</taxon>
        <taxon>Sar</taxon>
        <taxon>Stramenopiles</taxon>
        <taxon>Oomycota</taxon>
        <taxon>Peronosporomycetes</taxon>
        <taxon>Peronosporales</taxon>
        <taxon>Peronosporaceae</taxon>
        <taxon>Phytophthora</taxon>
    </lineage>
</organism>
<dbReference type="OrthoDB" id="125279at2759"/>